<dbReference type="AlphaFoldDB" id="A0A2M8VZT0"/>
<dbReference type="SUPFAM" id="SSF52833">
    <property type="entry name" value="Thioredoxin-like"/>
    <property type="match status" value="1"/>
</dbReference>
<dbReference type="InterPro" id="IPR036249">
    <property type="entry name" value="Thioredoxin-like_sf"/>
</dbReference>
<name>A0A2M8VZT0_9BURK</name>
<evidence type="ECO:0000313" key="3">
    <source>
        <dbReference type="Proteomes" id="UP000229366"/>
    </source>
</evidence>
<dbReference type="OrthoDB" id="9799122at2"/>
<feature type="domain" description="DSBA-like thioredoxin" evidence="1">
    <location>
        <begin position="3"/>
        <end position="175"/>
    </location>
</feature>
<reference evidence="2 3" key="1">
    <citation type="submission" date="2017-11" db="EMBL/GenBank/DDBJ databases">
        <title>Genomic Encyclopedia of Type Strains, Phase III (KMG-III): the genomes of soil and plant-associated and newly described type strains.</title>
        <authorList>
            <person name="Whitman W."/>
        </authorList>
    </citation>
    <scope>NUCLEOTIDE SEQUENCE [LARGE SCALE GENOMIC DNA]</scope>
    <source>
        <strain evidence="2 3">UB-Domo-W1</strain>
    </source>
</reference>
<gene>
    <name evidence="2" type="ORF">B0G85_0768</name>
</gene>
<sequence>MIQIQIWGDFECPYSYLQTLALMKLTKHYSNQIEVLWRAPELNTSRENAAPSKSYVENLTIALAEPIAQENTLTLNAPVLLKDTWLAQESACYANQQGLSLPFALAVFEAVFSKAVDISIEEEILEIAAQVNMNAERLRDGLNSGILTKQTLLDADEFKTYGFQGVPAMLIGEKNFSPRSFSPITGYTTFEELVELIPANSLIGNK</sequence>
<organism evidence="2 3">
    <name type="scientific">Polynucleobacter brandtiae</name>
    <dbReference type="NCBI Taxonomy" id="1938816"/>
    <lineage>
        <taxon>Bacteria</taxon>
        <taxon>Pseudomonadati</taxon>
        <taxon>Pseudomonadota</taxon>
        <taxon>Betaproteobacteria</taxon>
        <taxon>Burkholderiales</taxon>
        <taxon>Burkholderiaceae</taxon>
        <taxon>Polynucleobacter</taxon>
    </lineage>
</organism>
<dbReference type="Gene3D" id="3.40.30.10">
    <property type="entry name" value="Glutaredoxin"/>
    <property type="match status" value="1"/>
</dbReference>
<evidence type="ECO:0000259" key="1">
    <source>
        <dbReference type="Pfam" id="PF01323"/>
    </source>
</evidence>
<protein>
    <submittedName>
        <fullName evidence="2">Putative DsbA family dithiol-disulfide isomerase</fullName>
    </submittedName>
</protein>
<dbReference type="EMBL" id="PGTX01000001">
    <property type="protein sequence ID" value="PJI83371.1"/>
    <property type="molecule type" value="Genomic_DNA"/>
</dbReference>
<comment type="caution">
    <text evidence="2">The sequence shown here is derived from an EMBL/GenBank/DDBJ whole genome shotgun (WGS) entry which is preliminary data.</text>
</comment>
<proteinExistence type="predicted"/>
<dbReference type="GO" id="GO:0016853">
    <property type="term" value="F:isomerase activity"/>
    <property type="evidence" value="ECO:0007669"/>
    <property type="project" value="UniProtKB-KW"/>
</dbReference>
<dbReference type="Proteomes" id="UP000229366">
    <property type="component" value="Unassembled WGS sequence"/>
</dbReference>
<keyword evidence="2" id="KW-0413">Isomerase</keyword>
<dbReference type="Pfam" id="PF01323">
    <property type="entry name" value="DSBA"/>
    <property type="match status" value="1"/>
</dbReference>
<keyword evidence="3" id="KW-1185">Reference proteome</keyword>
<dbReference type="InterPro" id="IPR001853">
    <property type="entry name" value="DSBA-like_thioredoxin_dom"/>
</dbReference>
<accession>A0A2M8VZT0</accession>
<dbReference type="GO" id="GO:0016491">
    <property type="term" value="F:oxidoreductase activity"/>
    <property type="evidence" value="ECO:0007669"/>
    <property type="project" value="InterPro"/>
</dbReference>
<evidence type="ECO:0000313" key="2">
    <source>
        <dbReference type="EMBL" id="PJI83371.1"/>
    </source>
</evidence>
<dbReference type="RefSeq" id="WP_100379079.1">
    <property type="nucleotide sequence ID" value="NZ_CBCSBW010000001.1"/>
</dbReference>